<name>A0A0N1FHS3_9HYPH</name>
<dbReference type="PATRIC" id="fig|1526658.3.peg.3872"/>
<reference evidence="1 2" key="1">
    <citation type="submission" date="2015-07" db="EMBL/GenBank/DDBJ databases">
        <title>Whole genome sequencing of Bosea vaviloviae isolated from cave pool.</title>
        <authorList>
            <person name="Tan N.E.H."/>
            <person name="Lee Y.P."/>
            <person name="Gan H.M."/>
            <person name="Barton H."/>
            <person name="Savka M.A."/>
        </authorList>
    </citation>
    <scope>NUCLEOTIDE SEQUENCE [LARGE SCALE GENOMIC DNA]</scope>
    <source>
        <strain evidence="1 2">SD260</strain>
    </source>
</reference>
<sequence length="87" mass="9060">MAIVLASGAIASGCSTAPAEPPTVKTEFLRPAVPAIARQRCAEPVALPDRDATESEATAEWLRDRSALRQCESRRAAAVAAIDGAMP</sequence>
<evidence type="ECO:0000313" key="1">
    <source>
        <dbReference type="EMBL" id="KPH80533.1"/>
    </source>
</evidence>
<gene>
    <name evidence="1" type="ORF">AE618_12195</name>
</gene>
<dbReference type="AlphaFoldDB" id="A0A0N1FHS3"/>
<proteinExistence type="predicted"/>
<keyword evidence="2" id="KW-1185">Reference proteome</keyword>
<accession>A0A0N1FHS3</accession>
<organism evidence="1 2">
    <name type="scientific">Bosea vaviloviae</name>
    <dbReference type="NCBI Taxonomy" id="1526658"/>
    <lineage>
        <taxon>Bacteria</taxon>
        <taxon>Pseudomonadati</taxon>
        <taxon>Pseudomonadota</taxon>
        <taxon>Alphaproteobacteria</taxon>
        <taxon>Hyphomicrobiales</taxon>
        <taxon>Boseaceae</taxon>
        <taxon>Bosea</taxon>
    </lineage>
</organism>
<evidence type="ECO:0000313" key="2">
    <source>
        <dbReference type="Proteomes" id="UP000037822"/>
    </source>
</evidence>
<dbReference type="OrthoDB" id="8163964at2"/>
<comment type="caution">
    <text evidence="1">The sequence shown here is derived from an EMBL/GenBank/DDBJ whole genome shotgun (WGS) entry which is preliminary data.</text>
</comment>
<protein>
    <submittedName>
        <fullName evidence="1">Uncharacterized protein</fullName>
    </submittedName>
</protein>
<dbReference type="Proteomes" id="UP000037822">
    <property type="component" value="Unassembled WGS sequence"/>
</dbReference>
<dbReference type="EMBL" id="LGSZ01000040">
    <property type="protein sequence ID" value="KPH80533.1"/>
    <property type="molecule type" value="Genomic_DNA"/>
</dbReference>